<proteinExistence type="predicted"/>
<keyword evidence="1" id="KW-0812">Transmembrane</keyword>
<keyword evidence="1" id="KW-1133">Transmembrane helix</keyword>
<keyword evidence="1" id="KW-0472">Membrane</keyword>
<accession>A0A5R9J473</accession>
<dbReference type="RefSeq" id="WP_138325882.1">
    <property type="nucleotide sequence ID" value="NZ_VCDI01000003.1"/>
</dbReference>
<keyword evidence="3" id="KW-1185">Reference proteome</keyword>
<evidence type="ECO:0000256" key="1">
    <source>
        <dbReference type="SAM" id="Phobius"/>
    </source>
</evidence>
<evidence type="ECO:0000313" key="3">
    <source>
        <dbReference type="Proteomes" id="UP000305654"/>
    </source>
</evidence>
<organism evidence="2 3">
    <name type="scientific">Lichenicoccus roseus</name>
    <dbReference type="NCBI Taxonomy" id="2683649"/>
    <lineage>
        <taxon>Bacteria</taxon>
        <taxon>Pseudomonadati</taxon>
        <taxon>Pseudomonadota</taxon>
        <taxon>Alphaproteobacteria</taxon>
        <taxon>Acetobacterales</taxon>
        <taxon>Acetobacteraceae</taxon>
        <taxon>Lichenicoccus</taxon>
    </lineage>
</organism>
<sequence>MVSRAYLLEKPAGPSGAKLFLDQTITPILINAAGSVEDVLERVAVRTRKQPVRTLATGFTLGTMGMLLAGHLLCSRRSTPI</sequence>
<comment type="caution">
    <text evidence="2">The sequence shown here is derived from an EMBL/GenBank/DDBJ whole genome shotgun (WGS) entry which is preliminary data.</text>
</comment>
<dbReference type="AlphaFoldDB" id="A0A5R9J473"/>
<dbReference type="EMBL" id="VCDI01000003">
    <property type="protein sequence ID" value="TLU72420.1"/>
    <property type="molecule type" value="Genomic_DNA"/>
</dbReference>
<reference evidence="2 3" key="1">
    <citation type="submission" date="2019-05" db="EMBL/GenBank/DDBJ databases">
        <authorList>
            <person name="Pankratov T."/>
            <person name="Grouzdev D."/>
        </authorList>
    </citation>
    <scope>NUCLEOTIDE SEQUENCE [LARGE SCALE GENOMIC DNA]</scope>
    <source>
        <strain evidence="2 3">KEBCLARHB70R</strain>
    </source>
</reference>
<feature type="transmembrane region" description="Helical" evidence="1">
    <location>
        <begin position="55"/>
        <end position="74"/>
    </location>
</feature>
<evidence type="ECO:0000313" key="2">
    <source>
        <dbReference type="EMBL" id="TLU72420.1"/>
    </source>
</evidence>
<dbReference type="Proteomes" id="UP000305654">
    <property type="component" value="Unassembled WGS sequence"/>
</dbReference>
<protein>
    <submittedName>
        <fullName evidence="2">Uncharacterized protein</fullName>
    </submittedName>
</protein>
<dbReference type="OrthoDB" id="7585861at2"/>
<gene>
    <name evidence="2" type="ORF">FE263_10120</name>
</gene>
<name>A0A5R9J473_9PROT</name>